<keyword evidence="2" id="KW-1185">Reference proteome</keyword>
<reference evidence="1" key="1">
    <citation type="submission" date="2021-06" db="EMBL/GenBank/DDBJ databases">
        <authorList>
            <person name="Nardi T."/>
            <person name="Nardi T."/>
        </authorList>
    </citation>
    <scope>NUCLEOTIDE SEQUENCE</scope>
</reference>
<sequence>MLLSFIAKTGWDYFNRNSESIDQSLLKIDTDMQYKTQDLVIIDNPFEYDYEQTAQI</sequence>
<gene>
    <name evidence="1" type="ORF">MHYMCMPASI_00524</name>
</gene>
<dbReference type="EMBL" id="CAJVAF010000226">
    <property type="protein sequence ID" value="CAG7592077.1"/>
    <property type="molecule type" value="Genomic_DNA"/>
</dbReference>
<evidence type="ECO:0000313" key="1">
    <source>
        <dbReference type="EMBL" id="CAG7592077.1"/>
    </source>
</evidence>
<protein>
    <submittedName>
        <fullName evidence="1">Uncharacterized protein</fullName>
    </submittedName>
</protein>
<evidence type="ECO:0000313" key="2">
    <source>
        <dbReference type="Proteomes" id="UP000837675"/>
    </source>
</evidence>
<dbReference type="Proteomes" id="UP000837675">
    <property type="component" value="Unassembled WGS sequence"/>
</dbReference>
<comment type="caution">
    <text evidence="1">The sequence shown here is derived from an EMBL/GenBank/DDBJ whole genome shotgun (WGS) entry which is preliminary data.</text>
</comment>
<organism evidence="1 2">
    <name type="scientific">Hyalomma marginatum</name>
    <dbReference type="NCBI Taxonomy" id="34627"/>
    <lineage>
        <taxon>Eukaryota</taxon>
        <taxon>Metazoa</taxon>
        <taxon>Ecdysozoa</taxon>
        <taxon>Arthropoda</taxon>
        <taxon>Chelicerata</taxon>
        <taxon>Arachnida</taxon>
        <taxon>Acari</taxon>
        <taxon>Parasitiformes</taxon>
        <taxon>Ixodida</taxon>
        <taxon>Ixodoidea</taxon>
        <taxon>Ixodidae</taxon>
        <taxon>Hyalomminae</taxon>
        <taxon>Hyalomma</taxon>
    </lineage>
</organism>
<proteinExistence type="predicted"/>
<name>A0A8S4C2C1_9ACAR</name>
<accession>A0A8S4C2C1</accession>
<dbReference type="AlphaFoldDB" id="A0A8S4C2C1"/>